<keyword evidence="2" id="KW-1185">Reference proteome</keyword>
<evidence type="ECO:0000313" key="2">
    <source>
        <dbReference type="Proteomes" id="UP000466931"/>
    </source>
</evidence>
<dbReference type="OrthoDB" id="4564819at2"/>
<name>A0A7I7Y085_9MYCO</name>
<dbReference type="AlphaFoldDB" id="A0A7I7Y085"/>
<accession>A0A7I7Y085</accession>
<dbReference type="EMBL" id="AP022612">
    <property type="protein sequence ID" value="BBZ35080.1"/>
    <property type="molecule type" value="Genomic_DNA"/>
</dbReference>
<evidence type="ECO:0000313" key="1">
    <source>
        <dbReference type="EMBL" id="BBZ35080.1"/>
    </source>
</evidence>
<protein>
    <submittedName>
        <fullName evidence="1">Uncharacterized protein</fullName>
    </submittedName>
</protein>
<reference evidence="1" key="2">
    <citation type="submission" date="2020-02" db="EMBL/GenBank/DDBJ databases">
        <authorList>
            <person name="Matsumoto Y."/>
            <person name="Motooka D."/>
            <person name="Nakamura S."/>
        </authorList>
    </citation>
    <scope>NUCLEOTIDE SEQUENCE</scope>
    <source>
        <strain evidence="1">JCM 13671</strain>
    </source>
</reference>
<dbReference type="Proteomes" id="UP000466931">
    <property type="component" value="Chromosome"/>
</dbReference>
<dbReference type="RefSeq" id="WP_085149398.1">
    <property type="nucleotide sequence ID" value="NZ_AP022612.1"/>
</dbReference>
<sequence>MDRFDREILDYVRSWVCYGGPPADAVMMTFGMTPEQLAARVESIVSAEKARIEQELRRPWLRVQTARKASP</sequence>
<reference evidence="1" key="1">
    <citation type="journal article" date="2019" name="Emerg. Microbes Infect.">
        <title>Comprehensive subspecies identification of 175 nontuberculous mycobacteria species based on 7547 genomic profiles.</title>
        <authorList>
            <person name="Matsumoto Y."/>
            <person name="Kinjo T."/>
            <person name="Motooka D."/>
            <person name="Nabeya D."/>
            <person name="Jung N."/>
            <person name="Uechi K."/>
            <person name="Horii T."/>
            <person name="Iida T."/>
            <person name="Fujita J."/>
            <person name="Nakamura S."/>
        </authorList>
    </citation>
    <scope>NUCLEOTIDE SEQUENCE [LARGE SCALE GENOMIC DNA]</scope>
    <source>
        <strain evidence="1">JCM 13671</strain>
    </source>
</reference>
<proteinExistence type="predicted"/>
<organism evidence="1 2">
    <name type="scientific">Mycolicibacterium confluentis</name>
    <dbReference type="NCBI Taxonomy" id="28047"/>
    <lineage>
        <taxon>Bacteria</taxon>
        <taxon>Bacillati</taxon>
        <taxon>Actinomycetota</taxon>
        <taxon>Actinomycetes</taxon>
        <taxon>Mycobacteriales</taxon>
        <taxon>Mycobacteriaceae</taxon>
        <taxon>Mycolicibacterium</taxon>
    </lineage>
</organism>
<gene>
    <name evidence="1" type="ORF">MCNF_36850</name>
</gene>